<evidence type="ECO:0000256" key="4">
    <source>
        <dbReference type="ARBA" id="ARBA00023136"/>
    </source>
</evidence>
<dbReference type="InterPro" id="IPR001828">
    <property type="entry name" value="ANF_lig-bd_rcpt"/>
</dbReference>
<evidence type="ECO:0000256" key="1">
    <source>
        <dbReference type="ARBA" id="ARBA00004141"/>
    </source>
</evidence>
<dbReference type="PRINTS" id="PR00248">
    <property type="entry name" value="GPCRMGR"/>
</dbReference>
<dbReference type="PANTHER" id="PTHR24061">
    <property type="entry name" value="CALCIUM-SENSING RECEPTOR-RELATED"/>
    <property type="match status" value="1"/>
</dbReference>
<keyword evidence="4" id="KW-0472">Membrane</keyword>
<dbReference type="EMBL" id="CAUEEQ010078982">
    <property type="protein sequence ID" value="CAJ0968149.1"/>
    <property type="molecule type" value="Genomic_DNA"/>
</dbReference>
<evidence type="ECO:0000313" key="8">
    <source>
        <dbReference type="EMBL" id="CAJ0968149.1"/>
    </source>
</evidence>
<evidence type="ECO:0000256" key="3">
    <source>
        <dbReference type="ARBA" id="ARBA00022989"/>
    </source>
</evidence>
<evidence type="ECO:0000256" key="5">
    <source>
        <dbReference type="ARBA" id="ARBA00023170"/>
    </source>
</evidence>
<dbReference type="Proteomes" id="UP001176940">
    <property type="component" value="Unassembled WGS sequence"/>
</dbReference>
<evidence type="ECO:0000256" key="6">
    <source>
        <dbReference type="ARBA" id="ARBA00023180"/>
    </source>
</evidence>
<keyword evidence="9" id="KW-1185">Reference proteome</keyword>
<accession>A0ABN9MRQ1</accession>
<keyword evidence="3" id="KW-1133">Transmembrane helix</keyword>
<dbReference type="InterPro" id="IPR000068">
    <property type="entry name" value="GPCR_3_Ca_sens_rcpt-rel"/>
</dbReference>
<dbReference type="Pfam" id="PF01094">
    <property type="entry name" value="ANF_receptor"/>
    <property type="match status" value="1"/>
</dbReference>
<keyword evidence="5" id="KW-0675">Receptor</keyword>
<keyword evidence="2" id="KW-0812">Transmembrane</keyword>
<dbReference type="InterPro" id="IPR028082">
    <property type="entry name" value="Peripla_BP_I"/>
</dbReference>
<dbReference type="SUPFAM" id="SSF53822">
    <property type="entry name" value="Periplasmic binding protein-like I"/>
    <property type="match status" value="1"/>
</dbReference>
<organism evidence="8 9">
    <name type="scientific">Ranitomeya imitator</name>
    <name type="common">mimic poison frog</name>
    <dbReference type="NCBI Taxonomy" id="111125"/>
    <lineage>
        <taxon>Eukaryota</taxon>
        <taxon>Metazoa</taxon>
        <taxon>Chordata</taxon>
        <taxon>Craniata</taxon>
        <taxon>Vertebrata</taxon>
        <taxon>Euteleostomi</taxon>
        <taxon>Amphibia</taxon>
        <taxon>Batrachia</taxon>
        <taxon>Anura</taxon>
        <taxon>Neobatrachia</taxon>
        <taxon>Hyloidea</taxon>
        <taxon>Dendrobatidae</taxon>
        <taxon>Dendrobatinae</taxon>
        <taxon>Ranitomeya</taxon>
    </lineage>
</organism>
<comment type="subcellular location">
    <subcellularLocation>
        <location evidence="1">Membrane</location>
        <topology evidence="1">Multi-pass membrane protein</topology>
    </subcellularLocation>
</comment>
<dbReference type="PANTHER" id="PTHR24061:SF0">
    <property type="entry name" value="C-FAMILY ODORANT RECEPTOR OLFCT1"/>
    <property type="match status" value="1"/>
</dbReference>
<dbReference type="InterPro" id="IPR000337">
    <property type="entry name" value="GPCR_3"/>
</dbReference>
<evidence type="ECO:0000259" key="7">
    <source>
        <dbReference type="Pfam" id="PF01094"/>
    </source>
</evidence>
<feature type="domain" description="Receptor ligand binding region" evidence="7">
    <location>
        <begin position="80"/>
        <end position="441"/>
    </location>
</feature>
<gene>
    <name evidence="8" type="ORF">RIMI_LOCUS22844881</name>
</gene>
<dbReference type="Gene3D" id="3.40.50.2300">
    <property type="match status" value="2"/>
</dbReference>
<comment type="caution">
    <text evidence="8">The sequence shown here is derived from an EMBL/GenBank/DDBJ whole genome shotgun (WGS) entry which is preliminary data.</text>
</comment>
<protein>
    <recommendedName>
        <fullName evidence="7">Receptor ligand binding region domain-containing protein</fullName>
    </recommendedName>
</protein>
<reference evidence="8" key="1">
    <citation type="submission" date="2023-07" db="EMBL/GenBank/DDBJ databases">
        <authorList>
            <person name="Stuckert A."/>
        </authorList>
    </citation>
    <scope>NUCLEOTIDE SEQUENCE</scope>
</reference>
<evidence type="ECO:0000256" key="2">
    <source>
        <dbReference type="ARBA" id="ARBA00022692"/>
    </source>
</evidence>
<sequence>MECTAAPEHVTEHVALDLQWETLPWACSVSLSHTILATGTCRLHGAVTRAQRGVGKAPEGNSHNFLSSSSRFHFESYQHLQALMFAVEEINKNVNILPNISTGFQAFDSCTMLQQDLEGTLKVLSGFGGVIPNYRCQNKVPLSSVIGHSISTHSMVVAHILGLYRYVQISHFSTSSLLSDRSQFPSFFRTIPSDTFQSQGLAQLVHHFDWTWVGLLAVDNDYGQNGIQLVKKEIAKTGACVAFTETIKRGQPDRNAPHIVKTMKMSTANVVVVFSNDIDLVPVLDEMLRQNITKKTLIASEAWSTSTVTTMGRFTGTIGFTLYSGIILGFQAFLNKVHPSTSLGKNWVNLLWEQTFNCKFFNDSNISIDVKTQSKQCTGEERLGSVLNSYNDVSSLRVTYNVYNAVHMVAKALEDLRNCNKRTDPFSNSNCAKLWNFEPWQVKQHTKTPSSLALDSHGNASPLVLSIPIPQVSGIGRYLRYRNSDTEFRYFPRIGYRNRKFPEFKLNAAANEE</sequence>
<proteinExistence type="predicted"/>
<name>A0ABN9MRQ1_9NEOB</name>
<evidence type="ECO:0000313" key="9">
    <source>
        <dbReference type="Proteomes" id="UP001176940"/>
    </source>
</evidence>
<keyword evidence="6" id="KW-0325">Glycoprotein</keyword>